<dbReference type="InterPro" id="IPR003018">
    <property type="entry name" value="GAF"/>
</dbReference>
<dbReference type="Pfam" id="PF13185">
    <property type="entry name" value="GAF_2"/>
    <property type="match status" value="1"/>
</dbReference>
<evidence type="ECO:0000256" key="7">
    <source>
        <dbReference type="SAM" id="Phobius"/>
    </source>
</evidence>
<evidence type="ECO:0000256" key="3">
    <source>
        <dbReference type="ARBA" id="ARBA00022553"/>
    </source>
</evidence>
<gene>
    <name evidence="12" type="ORF">SAMN02745165_02536</name>
</gene>
<dbReference type="SUPFAM" id="SSF47384">
    <property type="entry name" value="Homodimeric domain of signal transducing histidine kinase"/>
    <property type="match status" value="1"/>
</dbReference>
<dbReference type="AlphaFoldDB" id="A0A1M6JVS0"/>
<evidence type="ECO:0000256" key="2">
    <source>
        <dbReference type="ARBA" id="ARBA00012438"/>
    </source>
</evidence>
<protein>
    <recommendedName>
        <fullName evidence="2">histidine kinase</fullName>
        <ecNumber evidence="2">2.7.13.3</ecNumber>
    </recommendedName>
</protein>
<dbReference type="Pfam" id="PF02518">
    <property type="entry name" value="HATPase_c"/>
    <property type="match status" value="1"/>
</dbReference>
<feature type="domain" description="Response regulatory" evidence="9">
    <location>
        <begin position="644"/>
        <end position="764"/>
    </location>
</feature>
<evidence type="ECO:0000259" key="9">
    <source>
        <dbReference type="PROSITE" id="PS50110"/>
    </source>
</evidence>
<dbReference type="Pfam" id="PF13426">
    <property type="entry name" value="PAS_9"/>
    <property type="match status" value="1"/>
</dbReference>
<dbReference type="OrthoDB" id="9813024at2"/>
<dbReference type="InterPro" id="IPR004358">
    <property type="entry name" value="Sig_transdc_His_kin-like_C"/>
</dbReference>
<keyword evidence="7" id="KW-0812">Transmembrane</keyword>
<reference evidence="12 13" key="1">
    <citation type="submission" date="2016-11" db="EMBL/GenBank/DDBJ databases">
        <authorList>
            <person name="Jaros S."/>
            <person name="Januszkiewicz K."/>
            <person name="Wedrychowicz H."/>
        </authorList>
    </citation>
    <scope>NUCLEOTIDE SEQUENCE [LARGE SCALE GENOMIC DNA]</scope>
    <source>
        <strain evidence="12 13">DSM 5091</strain>
    </source>
</reference>
<dbReference type="SUPFAM" id="SSF52172">
    <property type="entry name" value="CheY-like"/>
    <property type="match status" value="1"/>
</dbReference>
<dbReference type="RefSeq" id="WP_072909105.1">
    <property type="nucleotide sequence ID" value="NZ_FQZT01000009.1"/>
</dbReference>
<dbReference type="NCBIfam" id="TIGR00229">
    <property type="entry name" value="sensory_box"/>
    <property type="match status" value="1"/>
</dbReference>
<feature type="domain" description="Histidine kinase" evidence="8">
    <location>
        <begin position="400"/>
        <end position="624"/>
    </location>
</feature>
<accession>A0A1M6JVS0</accession>
<dbReference type="Gene3D" id="3.40.50.2300">
    <property type="match status" value="1"/>
</dbReference>
<dbReference type="SUPFAM" id="SSF55874">
    <property type="entry name" value="ATPase domain of HSP90 chaperone/DNA topoisomerase II/histidine kinase"/>
    <property type="match status" value="1"/>
</dbReference>
<dbReference type="InterPro" id="IPR011006">
    <property type="entry name" value="CheY-like_superfamily"/>
</dbReference>
<dbReference type="PANTHER" id="PTHR43065:SF42">
    <property type="entry name" value="TWO-COMPONENT SENSOR PPRA"/>
    <property type="match status" value="1"/>
</dbReference>
<dbReference type="GO" id="GO:0000155">
    <property type="term" value="F:phosphorelay sensor kinase activity"/>
    <property type="evidence" value="ECO:0007669"/>
    <property type="project" value="InterPro"/>
</dbReference>
<comment type="catalytic activity">
    <reaction evidence="1">
        <text>ATP + protein L-histidine = ADP + protein N-phospho-L-histidine.</text>
        <dbReference type="EC" id="2.7.13.3"/>
    </reaction>
</comment>
<dbReference type="PROSITE" id="PS50113">
    <property type="entry name" value="PAC"/>
    <property type="match status" value="1"/>
</dbReference>
<dbReference type="Gene3D" id="3.30.450.20">
    <property type="entry name" value="PAS domain"/>
    <property type="match status" value="1"/>
</dbReference>
<dbReference type="InterPro" id="IPR036097">
    <property type="entry name" value="HisK_dim/P_sf"/>
</dbReference>
<feature type="transmembrane region" description="Helical" evidence="7">
    <location>
        <begin position="49"/>
        <end position="67"/>
    </location>
</feature>
<dbReference type="InterPro" id="IPR003661">
    <property type="entry name" value="HisK_dim/P_dom"/>
</dbReference>
<organism evidence="12 13">
    <name type="scientific">Malonomonas rubra DSM 5091</name>
    <dbReference type="NCBI Taxonomy" id="1122189"/>
    <lineage>
        <taxon>Bacteria</taxon>
        <taxon>Pseudomonadati</taxon>
        <taxon>Thermodesulfobacteriota</taxon>
        <taxon>Desulfuromonadia</taxon>
        <taxon>Desulfuromonadales</taxon>
        <taxon>Geopsychrobacteraceae</taxon>
        <taxon>Malonomonas</taxon>
    </lineage>
</organism>
<sequence length="783" mass="87820">MIAYKKPEKLTCYTIAISYASLGGMWTFFSDSLFAVLLNQPENSHKSVALSHWLFIAFSAILLYWLLRFWDVAISYSQESLREANRALRSISECTKAITRITDEQELMKEICRIFVKVGGYRCAWVGFAEQDEDKTLRPVAYWGFEDNFIDNMQATWADSERGRGPAGTTIRTGKTTVFQNFKTNPDYLPWRDAALRSGYESGISLPLREAGEVFGALVIFADEVNAFDPEEIVRMEELADDLSYGIKTIRMNDEREHALEERMLLAAAIEQASNGVLTFDRDGIIQYMNSSYEGICGAAAEDSVGKSIHSFECCLRNRSFYESIKMAIDTGMVQSGHFDNERSDGNRYVVHARISPVRGATGSVSRYVVIVRDVTNETQLQRQLRQAQKLEAIATLSGGIAHDFNNILAVIITNTEMTLEDIPDDDPLKKSLEIVLKAGFRGKDLVKQILTLSRRTEQEKQPVQIANIVEECFNLLRASLPTTIEVKKWVANDVGEIAADPTQIHQVVMNLCTNAADAMRENGGSLGVVLEEVELDEDACKSYPGLEPGEYIELQVSDTGHGMDRETMERIFDPFYSTKTQGKGTGLGLSVVHGIIKGYEGAITVDSVPDRGTIFSVLFPKLKEKLNIIPQRVVNFEHQGNERILFVDDEEDYVRGKAKMLSRMGYSVTPQTDSRKCLELFRANPNDFDLVITDQTMPNMTGEALARELLAIRPDLPIILCSGSSPETDPALRPENAQSIGIREVLLKPVGKDEMNDAIRRQLNAQVIEMPRGEYAKYSYHR</sequence>
<dbReference type="Gene3D" id="3.30.565.10">
    <property type="entry name" value="Histidine kinase-like ATPase, C-terminal domain"/>
    <property type="match status" value="1"/>
</dbReference>
<dbReference type="SMART" id="SM00091">
    <property type="entry name" value="PAS"/>
    <property type="match status" value="1"/>
</dbReference>
<dbReference type="InterPro" id="IPR000014">
    <property type="entry name" value="PAS"/>
</dbReference>
<keyword evidence="5" id="KW-0418">Kinase</keyword>
<dbReference type="InterPro" id="IPR000700">
    <property type="entry name" value="PAS-assoc_C"/>
</dbReference>
<evidence type="ECO:0000259" key="11">
    <source>
        <dbReference type="PROSITE" id="PS50113"/>
    </source>
</evidence>
<feature type="domain" description="PAC" evidence="11">
    <location>
        <begin position="335"/>
        <end position="387"/>
    </location>
</feature>
<dbReference type="EC" id="2.7.13.3" evidence="2"/>
<evidence type="ECO:0000313" key="12">
    <source>
        <dbReference type="EMBL" id="SHJ50807.1"/>
    </source>
</evidence>
<dbReference type="Gene3D" id="3.30.450.40">
    <property type="match status" value="1"/>
</dbReference>
<evidence type="ECO:0000256" key="6">
    <source>
        <dbReference type="PROSITE-ProRule" id="PRU00169"/>
    </source>
</evidence>
<dbReference type="InterPro" id="IPR001610">
    <property type="entry name" value="PAC"/>
</dbReference>
<dbReference type="Pfam" id="PF00072">
    <property type="entry name" value="Response_reg"/>
    <property type="match status" value="1"/>
</dbReference>
<evidence type="ECO:0000313" key="13">
    <source>
        <dbReference type="Proteomes" id="UP000184171"/>
    </source>
</evidence>
<name>A0A1M6JVS0_MALRU</name>
<evidence type="ECO:0000256" key="1">
    <source>
        <dbReference type="ARBA" id="ARBA00000085"/>
    </source>
</evidence>
<evidence type="ECO:0000259" key="10">
    <source>
        <dbReference type="PROSITE" id="PS50112"/>
    </source>
</evidence>
<dbReference type="InterPro" id="IPR036890">
    <property type="entry name" value="HATPase_C_sf"/>
</dbReference>
<feature type="transmembrane region" description="Helical" evidence="7">
    <location>
        <begin position="12"/>
        <end position="29"/>
    </location>
</feature>
<dbReference type="InterPro" id="IPR003594">
    <property type="entry name" value="HATPase_dom"/>
</dbReference>
<keyword evidence="7" id="KW-1133">Transmembrane helix</keyword>
<dbReference type="PROSITE" id="PS50109">
    <property type="entry name" value="HIS_KIN"/>
    <property type="match status" value="1"/>
</dbReference>
<evidence type="ECO:0000256" key="5">
    <source>
        <dbReference type="ARBA" id="ARBA00022777"/>
    </source>
</evidence>
<feature type="domain" description="PAS" evidence="10">
    <location>
        <begin position="262"/>
        <end position="308"/>
    </location>
</feature>
<evidence type="ECO:0000259" key="8">
    <source>
        <dbReference type="PROSITE" id="PS50109"/>
    </source>
</evidence>
<dbReference type="PRINTS" id="PR00344">
    <property type="entry name" value="BCTRLSENSOR"/>
</dbReference>
<dbReference type="SMART" id="SM00086">
    <property type="entry name" value="PAC"/>
    <property type="match status" value="1"/>
</dbReference>
<proteinExistence type="predicted"/>
<dbReference type="CDD" id="cd17546">
    <property type="entry name" value="REC_hyHK_CKI1_RcsC-like"/>
    <property type="match status" value="1"/>
</dbReference>
<dbReference type="InterPro" id="IPR005467">
    <property type="entry name" value="His_kinase_dom"/>
</dbReference>
<keyword evidence="3 6" id="KW-0597">Phosphoprotein</keyword>
<dbReference type="EMBL" id="FQZT01000009">
    <property type="protein sequence ID" value="SHJ50807.1"/>
    <property type="molecule type" value="Genomic_DNA"/>
</dbReference>
<keyword evidence="13" id="KW-1185">Reference proteome</keyword>
<dbReference type="Pfam" id="PF00512">
    <property type="entry name" value="HisKA"/>
    <property type="match status" value="1"/>
</dbReference>
<dbReference type="PROSITE" id="PS50112">
    <property type="entry name" value="PAS"/>
    <property type="match status" value="1"/>
</dbReference>
<dbReference type="InterPro" id="IPR001789">
    <property type="entry name" value="Sig_transdc_resp-reg_receiver"/>
</dbReference>
<dbReference type="CDD" id="cd00130">
    <property type="entry name" value="PAS"/>
    <property type="match status" value="1"/>
</dbReference>
<dbReference type="SUPFAM" id="SSF55781">
    <property type="entry name" value="GAF domain-like"/>
    <property type="match status" value="1"/>
</dbReference>
<dbReference type="STRING" id="1122189.SAMN02745165_02536"/>
<feature type="modified residue" description="4-aspartylphosphate" evidence="6">
    <location>
        <position position="695"/>
    </location>
</feature>
<dbReference type="InterPro" id="IPR035965">
    <property type="entry name" value="PAS-like_dom_sf"/>
</dbReference>
<dbReference type="SMART" id="SM00388">
    <property type="entry name" value="HisKA"/>
    <property type="match status" value="1"/>
</dbReference>
<dbReference type="InterPro" id="IPR029016">
    <property type="entry name" value="GAF-like_dom_sf"/>
</dbReference>
<keyword evidence="4" id="KW-0808">Transferase</keyword>
<keyword evidence="7" id="KW-0472">Membrane</keyword>
<dbReference type="PANTHER" id="PTHR43065">
    <property type="entry name" value="SENSOR HISTIDINE KINASE"/>
    <property type="match status" value="1"/>
</dbReference>
<dbReference type="Proteomes" id="UP000184171">
    <property type="component" value="Unassembled WGS sequence"/>
</dbReference>
<dbReference type="SUPFAM" id="SSF55785">
    <property type="entry name" value="PYP-like sensor domain (PAS domain)"/>
    <property type="match status" value="1"/>
</dbReference>
<dbReference type="Gene3D" id="1.10.287.130">
    <property type="match status" value="1"/>
</dbReference>
<dbReference type="PROSITE" id="PS50110">
    <property type="entry name" value="RESPONSE_REGULATORY"/>
    <property type="match status" value="1"/>
</dbReference>
<dbReference type="SMART" id="SM00448">
    <property type="entry name" value="REC"/>
    <property type="match status" value="1"/>
</dbReference>
<evidence type="ECO:0000256" key="4">
    <source>
        <dbReference type="ARBA" id="ARBA00022679"/>
    </source>
</evidence>
<dbReference type="SMART" id="SM00387">
    <property type="entry name" value="HATPase_c"/>
    <property type="match status" value="1"/>
</dbReference>